<dbReference type="PROSITE" id="PS01179">
    <property type="entry name" value="PID"/>
    <property type="match status" value="1"/>
</dbReference>
<accession>A0A8S9YY80</accession>
<feature type="region of interest" description="Disordered" evidence="3">
    <location>
        <begin position="378"/>
        <end position="424"/>
    </location>
</feature>
<evidence type="ECO:0000259" key="4">
    <source>
        <dbReference type="PROSITE" id="PS01179"/>
    </source>
</evidence>
<dbReference type="Proteomes" id="UP000822476">
    <property type="component" value="Unassembled WGS sequence"/>
</dbReference>
<organism evidence="6 7">
    <name type="scientific">Paragonimus skrjabini miyazakii</name>
    <dbReference type="NCBI Taxonomy" id="59628"/>
    <lineage>
        <taxon>Eukaryota</taxon>
        <taxon>Metazoa</taxon>
        <taxon>Spiralia</taxon>
        <taxon>Lophotrochozoa</taxon>
        <taxon>Platyhelminthes</taxon>
        <taxon>Trematoda</taxon>
        <taxon>Digenea</taxon>
        <taxon>Plagiorchiida</taxon>
        <taxon>Troglotremata</taxon>
        <taxon>Troglotrematidae</taxon>
        <taxon>Paragonimus</taxon>
    </lineage>
</organism>
<name>A0A8S9YY80_9TREM</name>
<sequence length="886" mass="94549">MSLSAANYASQFDRRDAASVIKSFLPSHFGAFTGNQAVIKAAEYIGSFIVTGKGHHDRAEIVRQKLEAARAYTHSKPIILLISLNGIKVCRDSDEHVYMAHALRRISYATCDPDHLQFAFLAREPKAEPNVQYCHAFVTATAEEAEELNNIVGEAFRIAYAQQQLAALNTQFKQATAVLVNPISASPKRGNPCVANKDHPVNSVDRTPSVVVTNSHSGGDGELSNGLESQSSADNFLLPHSSPPLPVCSTESGSLHPSVLNKPLPPVPTSQPPTFPILHELQPRPGLTRSELAPQFPLPPPPPSTTLLDTRLADCHHDHRPHKHHKHHKHRHRHKAKDVAAQTTDTLLDGHSMDSGRHTGTGGSSTDALLEYSVHLSPRAQPRMNPPPPPPRGPSSLSSCRLGVDRESGETSHINAKSGPNLRSHMPSMSVLLENTHSSDLKCKSPIRSLSDSVPSCGDQESRLNQPINVSLQSIPGEVVEGFFPIGPVLELSRPQSQHSYDMADHRSCGIPPGDISQSTTNDSDIAVVGANQPSVFTTAFTSSAMISVVTTTMSSSTTGCSTATSGSALSGSGSVNSLPGVRRASGGTETQSYGSGGRVRGGSFPSSRLPGDCRLSQGSEPTVKSTHSSGSDRHSRIPESSLSCGHVITDESMDLAHAPWYQPRVPREVALELLSRQPPGSFVVRDSGSHPNCYALSVRFGEGSGRCAVSGKSPLPAAVRHGSNRESCMFPSYPHSLTGGISHFLIQRTTRGGVRLKGLDKEWPSLACLVLHLTVMPEMLPCPLRLPKAAANPAFSPVDKDGPIAGVGQPHFEQSPGLTCSPFRPVSDVSSPVGADAGLAMHAALSTTVEDEDYQRLSDFSSIMADLKLRPRAPAQAGALRKGRV</sequence>
<dbReference type="Pfam" id="PF00017">
    <property type="entry name" value="SH2"/>
    <property type="match status" value="1"/>
</dbReference>
<feature type="domain" description="PID" evidence="4">
    <location>
        <begin position="41"/>
        <end position="162"/>
    </location>
</feature>
<dbReference type="CDD" id="cd13157">
    <property type="entry name" value="PTB_tensin-related"/>
    <property type="match status" value="1"/>
</dbReference>
<feature type="compositionally biased region" description="Pro residues" evidence="3">
    <location>
        <begin position="263"/>
        <end position="275"/>
    </location>
</feature>
<dbReference type="SUPFAM" id="SSF50729">
    <property type="entry name" value="PH domain-like"/>
    <property type="match status" value="1"/>
</dbReference>
<dbReference type="OrthoDB" id="10013007at2759"/>
<protein>
    <submittedName>
        <fullName evidence="6">Uncharacterized protein</fullName>
    </submittedName>
</protein>
<feature type="region of interest" description="Disordered" evidence="3">
    <location>
        <begin position="213"/>
        <end position="340"/>
    </location>
</feature>
<feature type="compositionally biased region" description="Low complexity" evidence="3">
    <location>
        <begin position="556"/>
        <end position="578"/>
    </location>
</feature>
<dbReference type="SMART" id="SM00252">
    <property type="entry name" value="SH2"/>
    <property type="match status" value="1"/>
</dbReference>
<dbReference type="PANTHER" id="PTHR15832">
    <property type="entry name" value="SHC (SRC HOMOLOGY DOMAIN C-TERMINAL) ADAPTOR HOMOLOG"/>
    <property type="match status" value="1"/>
</dbReference>
<evidence type="ECO:0000259" key="5">
    <source>
        <dbReference type="PROSITE" id="PS50001"/>
    </source>
</evidence>
<gene>
    <name evidence="6" type="ORF">EG68_06375</name>
</gene>
<dbReference type="Gene3D" id="3.30.505.10">
    <property type="entry name" value="SH2 domain"/>
    <property type="match status" value="1"/>
</dbReference>
<evidence type="ECO:0000313" key="7">
    <source>
        <dbReference type="Proteomes" id="UP000822476"/>
    </source>
</evidence>
<dbReference type="SMART" id="SM00462">
    <property type="entry name" value="PTB"/>
    <property type="match status" value="1"/>
</dbReference>
<evidence type="ECO:0000256" key="1">
    <source>
        <dbReference type="ARBA" id="ARBA00022999"/>
    </source>
</evidence>
<keyword evidence="7" id="KW-1185">Reference proteome</keyword>
<feature type="compositionally biased region" description="Basic residues" evidence="3">
    <location>
        <begin position="318"/>
        <end position="336"/>
    </location>
</feature>
<evidence type="ECO:0000256" key="3">
    <source>
        <dbReference type="SAM" id="MobiDB-lite"/>
    </source>
</evidence>
<dbReference type="Gene3D" id="2.30.29.30">
    <property type="entry name" value="Pleckstrin-homology domain (PH domain)/Phosphotyrosine-binding domain (PTB)"/>
    <property type="match status" value="1"/>
</dbReference>
<dbReference type="EMBL" id="JTDE01001906">
    <property type="protein sequence ID" value="KAF7258160.1"/>
    <property type="molecule type" value="Genomic_DNA"/>
</dbReference>
<proteinExistence type="predicted"/>
<evidence type="ECO:0000256" key="2">
    <source>
        <dbReference type="PROSITE-ProRule" id="PRU00191"/>
    </source>
</evidence>
<keyword evidence="1 2" id="KW-0727">SH2 domain</keyword>
<dbReference type="SUPFAM" id="SSF55550">
    <property type="entry name" value="SH2 domain"/>
    <property type="match status" value="1"/>
</dbReference>
<dbReference type="AlphaFoldDB" id="A0A8S9YY80"/>
<reference evidence="6" key="1">
    <citation type="submission" date="2019-07" db="EMBL/GenBank/DDBJ databases">
        <title>Annotation for the trematode Paragonimus miyazaki's.</title>
        <authorList>
            <person name="Choi Y.-J."/>
        </authorList>
    </citation>
    <scope>NUCLEOTIDE SEQUENCE</scope>
    <source>
        <strain evidence="6">Japan</strain>
    </source>
</reference>
<dbReference type="InterPro" id="IPR006020">
    <property type="entry name" value="PTB/PI_dom"/>
</dbReference>
<feature type="domain" description="SH2" evidence="5">
    <location>
        <begin position="661"/>
        <end position="789"/>
    </location>
</feature>
<evidence type="ECO:0000313" key="6">
    <source>
        <dbReference type="EMBL" id="KAF7258160.1"/>
    </source>
</evidence>
<dbReference type="Pfam" id="PF00640">
    <property type="entry name" value="PID"/>
    <property type="match status" value="1"/>
</dbReference>
<feature type="region of interest" description="Disordered" evidence="3">
    <location>
        <begin position="556"/>
        <end position="644"/>
    </location>
</feature>
<dbReference type="InterPro" id="IPR000980">
    <property type="entry name" value="SH2"/>
</dbReference>
<dbReference type="InterPro" id="IPR036860">
    <property type="entry name" value="SH2_dom_sf"/>
</dbReference>
<dbReference type="PROSITE" id="PS50001">
    <property type="entry name" value="SH2"/>
    <property type="match status" value="1"/>
</dbReference>
<feature type="compositionally biased region" description="Polar residues" evidence="3">
    <location>
        <begin position="617"/>
        <end position="630"/>
    </location>
</feature>
<feature type="compositionally biased region" description="Pro residues" evidence="3">
    <location>
        <begin position="384"/>
        <end position="393"/>
    </location>
</feature>
<dbReference type="PANTHER" id="PTHR15832:SF2">
    <property type="entry name" value="SH2 DOMAIN-CONTAINING PROTEIN"/>
    <property type="match status" value="1"/>
</dbReference>
<dbReference type="InterPro" id="IPR011993">
    <property type="entry name" value="PH-like_dom_sf"/>
</dbReference>
<comment type="caution">
    <text evidence="6">The sequence shown here is derived from an EMBL/GenBank/DDBJ whole genome shotgun (WGS) entry which is preliminary data.</text>
</comment>